<dbReference type="RefSeq" id="WP_185658712.1">
    <property type="nucleotide sequence ID" value="NZ_CAWPOO010000002.1"/>
</dbReference>
<evidence type="ECO:0000256" key="1">
    <source>
        <dbReference type="ARBA" id="ARBA00004141"/>
    </source>
</evidence>
<keyword evidence="2 5" id="KW-0812">Transmembrane</keyword>
<organism evidence="7 8">
    <name type="scientific">Pelagicoccus albus</name>
    <dbReference type="NCBI Taxonomy" id="415222"/>
    <lineage>
        <taxon>Bacteria</taxon>
        <taxon>Pseudomonadati</taxon>
        <taxon>Verrucomicrobiota</taxon>
        <taxon>Opitutia</taxon>
        <taxon>Puniceicoccales</taxon>
        <taxon>Pelagicoccaceae</taxon>
        <taxon>Pelagicoccus</taxon>
    </lineage>
</organism>
<protein>
    <submittedName>
        <fullName evidence="7">RDD family protein</fullName>
    </submittedName>
</protein>
<keyword evidence="3 5" id="KW-1133">Transmembrane helix</keyword>
<gene>
    <name evidence="7" type="ORF">H5P27_01960</name>
</gene>
<evidence type="ECO:0000256" key="5">
    <source>
        <dbReference type="SAM" id="Phobius"/>
    </source>
</evidence>
<reference evidence="7 8" key="1">
    <citation type="submission" date="2020-07" db="EMBL/GenBank/DDBJ databases">
        <authorList>
            <person name="Feng X."/>
        </authorList>
    </citation>
    <scope>NUCLEOTIDE SEQUENCE [LARGE SCALE GENOMIC DNA]</scope>
    <source>
        <strain evidence="7 8">JCM23202</strain>
    </source>
</reference>
<feature type="transmembrane region" description="Helical" evidence="5">
    <location>
        <begin position="112"/>
        <end position="135"/>
    </location>
</feature>
<comment type="caution">
    <text evidence="7">The sequence shown here is derived from an EMBL/GenBank/DDBJ whole genome shotgun (WGS) entry which is preliminary data.</text>
</comment>
<feature type="transmembrane region" description="Helical" evidence="5">
    <location>
        <begin position="15"/>
        <end position="35"/>
    </location>
</feature>
<proteinExistence type="predicted"/>
<evidence type="ECO:0000256" key="2">
    <source>
        <dbReference type="ARBA" id="ARBA00022692"/>
    </source>
</evidence>
<feature type="domain" description="RDD" evidence="6">
    <location>
        <begin position="13"/>
        <end position="147"/>
    </location>
</feature>
<feature type="transmembrane region" description="Helical" evidence="5">
    <location>
        <begin position="89"/>
        <end position="106"/>
    </location>
</feature>
<dbReference type="AlphaFoldDB" id="A0A7X1B598"/>
<evidence type="ECO:0000313" key="8">
    <source>
        <dbReference type="Proteomes" id="UP000526501"/>
    </source>
</evidence>
<evidence type="ECO:0000256" key="3">
    <source>
        <dbReference type="ARBA" id="ARBA00022989"/>
    </source>
</evidence>
<keyword evidence="4 5" id="KW-0472">Membrane</keyword>
<dbReference type="Proteomes" id="UP000526501">
    <property type="component" value="Unassembled WGS sequence"/>
</dbReference>
<dbReference type="Pfam" id="PF06271">
    <property type="entry name" value="RDD"/>
    <property type="match status" value="1"/>
</dbReference>
<evidence type="ECO:0000256" key="4">
    <source>
        <dbReference type="ARBA" id="ARBA00023136"/>
    </source>
</evidence>
<accession>A0A7X1B598</accession>
<sequence length="163" mass="18271">MNSQIYQISSPQKRFAAAAINAAIGGFILSLNFDVLGLKNPTYLLCFVLFSIFTLFPESPGNRIMNMKVLDLEKGNIDLKKRVIRNSPYLVFLAIGSFFPYLGIDLKEGKNALILVPTHFLLPMFLLANAVTLFVNPIKLSLMDMFTKSQVYSYPKIGTLKVK</sequence>
<dbReference type="GO" id="GO:0016020">
    <property type="term" value="C:membrane"/>
    <property type="evidence" value="ECO:0007669"/>
    <property type="project" value="UniProtKB-SubCell"/>
</dbReference>
<name>A0A7X1B598_9BACT</name>
<comment type="subcellular location">
    <subcellularLocation>
        <location evidence="1">Membrane</location>
        <topology evidence="1">Multi-pass membrane protein</topology>
    </subcellularLocation>
</comment>
<evidence type="ECO:0000259" key="6">
    <source>
        <dbReference type="Pfam" id="PF06271"/>
    </source>
</evidence>
<dbReference type="EMBL" id="JACHVC010000002">
    <property type="protein sequence ID" value="MBC2604813.1"/>
    <property type="molecule type" value="Genomic_DNA"/>
</dbReference>
<evidence type="ECO:0000313" key="7">
    <source>
        <dbReference type="EMBL" id="MBC2604813.1"/>
    </source>
</evidence>
<dbReference type="InterPro" id="IPR010432">
    <property type="entry name" value="RDD"/>
</dbReference>
<keyword evidence="8" id="KW-1185">Reference proteome</keyword>